<organism evidence="1 2">
    <name type="scientific">Lentilactobacillus sunkii DSM 19904</name>
    <dbReference type="NCBI Taxonomy" id="1423808"/>
    <lineage>
        <taxon>Bacteria</taxon>
        <taxon>Bacillati</taxon>
        <taxon>Bacillota</taxon>
        <taxon>Bacilli</taxon>
        <taxon>Lactobacillales</taxon>
        <taxon>Lactobacillaceae</taxon>
        <taxon>Lentilactobacillus</taxon>
    </lineage>
</organism>
<evidence type="ECO:0000313" key="1">
    <source>
        <dbReference type="EMBL" id="KRK89938.1"/>
    </source>
</evidence>
<gene>
    <name evidence="1" type="ORF">FD17_GL000176</name>
</gene>
<sequence>MLFVALVAELADAQRSGRCLSNQVQVRILPRALITKKLPNPLGTMDWGAFWLYR</sequence>
<name>A0A0R1LC57_9LACO</name>
<proteinExistence type="predicted"/>
<evidence type="ECO:0000313" key="2">
    <source>
        <dbReference type="Proteomes" id="UP000051581"/>
    </source>
</evidence>
<accession>A0A0R1LC57</accession>
<dbReference type="EMBL" id="AZEA01000001">
    <property type="protein sequence ID" value="KRK89938.1"/>
    <property type="molecule type" value="Genomic_DNA"/>
</dbReference>
<keyword evidence="2" id="KW-1185">Reference proteome</keyword>
<comment type="caution">
    <text evidence="1">The sequence shown here is derived from an EMBL/GenBank/DDBJ whole genome shotgun (WGS) entry which is preliminary data.</text>
</comment>
<dbReference type="Proteomes" id="UP000051581">
    <property type="component" value="Unassembled WGS sequence"/>
</dbReference>
<reference evidence="1 2" key="1">
    <citation type="journal article" date="2015" name="Genome Announc.">
        <title>Expanding the biotechnology potential of lactobacilli through comparative genomics of 213 strains and associated genera.</title>
        <authorList>
            <person name="Sun Z."/>
            <person name="Harris H.M."/>
            <person name="McCann A."/>
            <person name="Guo C."/>
            <person name="Argimon S."/>
            <person name="Zhang W."/>
            <person name="Yang X."/>
            <person name="Jeffery I.B."/>
            <person name="Cooney J.C."/>
            <person name="Kagawa T.F."/>
            <person name="Liu W."/>
            <person name="Song Y."/>
            <person name="Salvetti E."/>
            <person name="Wrobel A."/>
            <person name="Rasinkangas P."/>
            <person name="Parkhill J."/>
            <person name="Rea M.C."/>
            <person name="O'Sullivan O."/>
            <person name="Ritari J."/>
            <person name="Douillard F.P."/>
            <person name="Paul Ross R."/>
            <person name="Yang R."/>
            <person name="Briner A.E."/>
            <person name="Felis G.E."/>
            <person name="de Vos W.M."/>
            <person name="Barrangou R."/>
            <person name="Klaenhammer T.R."/>
            <person name="Caufield P.W."/>
            <person name="Cui Y."/>
            <person name="Zhang H."/>
            <person name="O'Toole P.W."/>
        </authorList>
    </citation>
    <scope>NUCLEOTIDE SEQUENCE [LARGE SCALE GENOMIC DNA]</scope>
    <source>
        <strain evidence="1 2">DSM 19904</strain>
    </source>
</reference>
<dbReference type="AlphaFoldDB" id="A0A0R1LC57"/>
<protein>
    <submittedName>
        <fullName evidence="1">Uncharacterized protein</fullName>
    </submittedName>
</protein>